<proteinExistence type="predicted"/>
<feature type="signal peptide" evidence="1">
    <location>
        <begin position="1"/>
        <end position="17"/>
    </location>
</feature>
<name>A0AAU9W270_9CNID</name>
<protein>
    <submittedName>
        <fullName evidence="2">Uncharacterized protein</fullName>
    </submittedName>
</protein>
<comment type="caution">
    <text evidence="2">The sequence shown here is derived from an EMBL/GenBank/DDBJ whole genome shotgun (WGS) entry which is preliminary data.</text>
</comment>
<evidence type="ECO:0000313" key="2">
    <source>
        <dbReference type="EMBL" id="CAH3041410.1"/>
    </source>
</evidence>
<keyword evidence="1" id="KW-0732">Signal</keyword>
<sequence length="150" mass="16803">MKRWMLHIFCAILKILGSMVMFPELTFEEAAGNWSIAKVKVCLVFKPEVDIDMETVLHNYTKNYTYEAVGVTFSEWKAKDGECKKCDGGGGPFMIESVCEKEEHSCRGQKNKSKESMDCAKYCSSSASAQVVAAVSNLILAIWISISYNF</sequence>
<dbReference type="AlphaFoldDB" id="A0AAU9W270"/>
<accession>A0AAU9W270</accession>
<gene>
    <name evidence="2" type="ORF">PMEA_00029197</name>
</gene>
<feature type="chain" id="PRO_5043885832" evidence="1">
    <location>
        <begin position="18"/>
        <end position="150"/>
    </location>
</feature>
<keyword evidence="3" id="KW-1185">Reference proteome</keyword>
<evidence type="ECO:0000313" key="3">
    <source>
        <dbReference type="Proteomes" id="UP001159428"/>
    </source>
</evidence>
<dbReference type="Proteomes" id="UP001159428">
    <property type="component" value="Unassembled WGS sequence"/>
</dbReference>
<evidence type="ECO:0000256" key="1">
    <source>
        <dbReference type="SAM" id="SignalP"/>
    </source>
</evidence>
<organism evidence="2 3">
    <name type="scientific">Pocillopora meandrina</name>
    <dbReference type="NCBI Taxonomy" id="46732"/>
    <lineage>
        <taxon>Eukaryota</taxon>
        <taxon>Metazoa</taxon>
        <taxon>Cnidaria</taxon>
        <taxon>Anthozoa</taxon>
        <taxon>Hexacorallia</taxon>
        <taxon>Scleractinia</taxon>
        <taxon>Astrocoeniina</taxon>
        <taxon>Pocilloporidae</taxon>
        <taxon>Pocillopora</taxon>
    </lineage>
</organism>
<reference evidence="2 3" key="1">
    <citation type="submission" date="2022-05" db="EMBL/GenBank/DDBJ databases">
        <authorList>
            <consortium name="Genoscope - CEA"/>
            <person name="William W."/>
        </authorList>
    </citation>
    <scope>NUCLEOTIDE SEQUENCE [LARGE SCALE GENOMIC DNA]</scope>
</reference>
<dbReference type="EMBL" id="CALNXJ010000006">
    <property type="protein sequence ID" value="CAH3041410.1"/>
    <property type="molecule type" value="Genomic_DNA"/>
</dbReference>